<dbReference type="GO" id="GO:0006213">
    <property type="term" value="P:pyrimidine nucleoside metabolic process"/>
    <property type="evidence" value="ECO:0007669"/>
    <property type="project" value="UniProtKB-UniRule"/>
</dbReference>
<keyword evidence="14" id="KW-1185">Reference proteome</keyword>
<dbReference type="PROSITE" id="PS00647">
    <property type="entry name" value="THYMID_PHOSPHORYLASE"/>
    <property type="match status" value="1"/>
</dbReference>
<dbReference type="InterPro" id="IPR013102">
    <property type="entry name" value="PYNP_C"/>
</dbReference>
<dbReference type="NCBIfam" id="TIGR02644">
    <property type="entry name" value="Y_phosphoryl"/>
    <property type="match status" value="1"/>
</dbReference>
<dbReference type="Gene3D" id="1.20.970.10">
    <property type="entry name" value="Transferase, Pyrimidine Nucleoside Phosphorylase, Chain C"/>
    <property type="match status" value="1"/>
</dbReference>
<dbReference type="GO" id="GO:0006206">
    <property type="term" value="P:pyrimidine nucleobase metabolic process"/>
    <property type="evidence" value="ECO:0007669"/>
    <property type="project" value="InterPro"/>
</dbReference>
<keyword evidence="6 11" id="KW-0808">Transferase</keyword>
<dbReference type="PANTHER" id="PTHR10515">
    <property type="entry name" value="THYMIDINE PHOSPHORYLASE"/>
    <property type="match status" value="1"/>
</dbReference>
<dbReference type="Pfam" id="PF00591">
    <property type="entry name" value="Glycos_transf_3"/>
    <property type="match status" value="1"/>
</dbReference>
<evidence type="ECO:0000256" key="6">
    <source>
        <dbReference type="ARBA" id="ARBA00022679"/>
    </source>
</evidence>
<dbReference type="SMART" id="SM00941">
    <property type="entry name" value="PYNP_C"/>
    <property type="match status" value="1"/>
</dbReference>
<dbReference type="Proteomes" id="UP000001646">
    <property type="component" value="Unplaced"/>
</dbReference>
<reference evidence="13" key="1">
    <citation type="submission" date="2009-12" db="EMBL/GenBank/DDBJ databases">
        <title>The Genome Sequence of Anolis carolinensis (Green Anole Lizard).</title>
        <authorList>
            <consortium name="The Genome Sequencing Platform"/>
            <person name="Di Palma F."/>
            <person name="Alfoldi J."/>
            <person name="Heiman D."/>
            <person name="Young S."/>
            <person name="Grabherr M."/>
            <person name="Johnson J."/>
            <person name="Lander E.S."/>
            <person name="Lindblad-Toh K."/>
        </authorList>
    </citation>
    <scope>NUCLEOTIDE SEQUENCE [LARGE SCALE GENOMIC DNA]</scope>
    <source>
        <strain evidence="13">JBL SC #1</strain>
    </source>
</reference>
<dbReference type="SUPFAM" id="SSF54680">
    <property type="entry name" value="Pyrimidine nucleoside phosphorylase C-terminal domain"/>
    <property type="match status" value="1"/>
</dbReference>
<dbReference type="InterPro" id="IPR036566">
    <property type="entry name" value="PYNP-like_C_sf"/>
</dbReference>
<proteinExistence type="inferred from homology"/>
<evidence type="ECO:0000256" key="9">
    <source>
        <dbReference type="ARBA" id="ARBA00073594"/>
    </source>
</evidence>
<reference evidence="13" key="2">
    <citation type="submission" date="2025-08" db="UniProtKB">
        <authorList>
            <consortium name="Ensembl"/>
        </authorList>
    </citation>
    <scope>IDENTIFICATION</scope>
</reference>
<evidence type="ECO:0000256" key="2">
    <source>
        <dbReference type="ARBA" id="ARBA00011738"/>
    </source>
</evidence>
<dbReference type="PIRSF" id="PIRSF000478">
    <property type="entry name" value="TP_PyNP"/>
    <property type="match status" value="1"/>
</dbReference>
<dbReference type="GO" id="GO:0005829">
    <property type="term" value="C:cytosol"/>
    <property type="evidence" value="ECO:0000318"/>
    <property type="project" value="GO_Central"/>
</dbReference>
<evidence type="ECO:0000256" key="1">
    <source>
        <dbReference type="ARBA" id="ARBA00006915"/>
    </source>
</evidence>
<evidence type="ECO:0000256" key="4">
    <source>
        <dbReference type="ARBA" id="ARBA00022553"/>
    </source>
</evidence>
<keyword evidence="5 11" id="KW-0328">Glycosyltransferase</keyword>
<dbReference type="UniPathway" id="UPA00578">
    <property type="reaction ID" value="UER00638"/>
</dbReference>
<name>H9GH56_ANOCA</name>
<dbReference type="GeneTree" id="ENSGT00390000009250"/>
<comment type="similarity">
    <text evidence="1 11">Belongs to the thymidine/pyrimidine-nucleoside phosphorylase family.</text>
</comment>
<gene>
    <name evidence="13" type="primary">tymp</name>
</gene>
<dbReference type="FunFam" id="1.20.970.10:FF:000011">
    <property type="entry name" value="Thymidine phosphorylase"/>
    <property type="match status" value="1"/>
</dbReference>
<dbReference type="SUPFAM" id="SSF52418">
    <property type="entry name" value="Nucleoside phosphorylase/phosphoribosyltransferase catalytic domain"/>
    <property type="match status" value="1"/>
</dbReference>
<dbReference type="KEGG" id="acs:100552690"/>
<dbReference type="InterPro" id="IPR000053">
    <property type="entry name" value="Thymidine/pyrmidine_PPase"/>
</dbReference>
<dbReference type="GO" id="GO:0009032">
    <property type="term" value="F:thymidine phosphorylase activity"/>
    <property type="evidence" value="ECO:0007669"/>
    <property type="project" value="UniProtKB-UniRule"/>
</dbReference>
<sequence length="473" mass="50448">MQPYGAMDPNVSSSSRPSMLDIIQKKRDGKKLQEEEIGYFVKAVTQGELRDAQIGAMLMATWLKGMEPEETLALTREMATSGRVLKWPEKWRGLLVDKHSTGGVGDKVSLPLAPALAACGCKVPMISGRGLGHTGGTLDKLESIPGFRVSQSPEQMKKILQKVGCCIVEQSQELVPADKILYALRDVTATVDSVPLATGSILSKKVAENLSALVLDVKIGNGAVFPTLESAQQLAESLVSVGTQLGINTVAIFSKMDSPLGRRVGNSLEVLESLECLDGGGPTDLRELVTTLGGTLLWQCGRAPSVSQGSARIAKALDDGSALGAFRAMLQAQGVDANTAKALCHGTEEQRLQVLGSPRVQTALVAHCDGTVHQILAMPIAQVLHALGAGRTKEGQRIQHQVGAELLVSVGERVRKGMPWIWIHCVSLELSDANRSTLQSALIIKDTEPFVPGPKVVKTLLPKVSEVPRKTDT</sequence>
<dbReference type="OrthoDB" id="445007at2759"/>
<dbReference type="InterPro" id="IPR018090">
    <property type="entry name" value="Pyrmidine_PPas_bac/euk"/>
</dbReference>
<dbReference type="FunFam" id="3.90.1170.30:FF:000003">
    <property type="entry name" value="Thymidine phosphorylase"/>
    <property type="match status" value="1"/>
</dbReference>
<dbReference type="GO" id="GO:0004645">
    <property type="term" value="F:1,4-alpha-oligoglucan phosphorylase activity"/>
    <property type="evidence" value="ECO:0007669"/>
    <property type="project" value="InterPro"/>
</dbReference>
<dbReference type="Gene3D" id="3.90.1170.30">
    <property type="entry name" value="Pyrimidine nucleoside phosphorylase-like, C-terminal domain"/>
    <property type="match status" value="1"/>
</dbReference>
<evidence type="ECO:0000256" key="8">
    <source>
        <dbReference type="ARBA" id="ARBA00060664"/>
    </source>
</evidence>
<dbReference type="Pfam" id="PF02885">
    <property type="entry name" value="Glycos_trans_3N"/>
    <property type="match status" value="1"/>
</dbReference>
<dbReference type="CTD" id="1890"/>
<dbReference type="InterPro" id="IPR035902">
    <property type="entry name" value="Nuc_phospho_transferase"/>
</dbReference>
<dbReference type="InParanoid" id="H9GH56"/>
<dbReference type="InterPro" id="IPR000312">
    <property type="entry name" value="Glycosyl_Trfase_fam3"/>
</dbReference>
<dbReference type="Pfam" id="PF07831">
    <property type="entry name" value="PYNP_C"/>
    <property type="match status" value="1"/>
</dbReference>
<dbReference type="HOGENOM" id="CLU_025040_0_2_1"/>
<dbReference type="AlphaFoldDB" id="H9GH56"/>
<dbReference type="InterPro" id="IPR017459">
    <property type="entry name" value="Glycosyl_Trfase_fam3_N_dom"/>
</dbReference>
<reference evidence="13" key="3">
    <citation type="submission" date="2025-09" db="UniProtKB">
        <authorList>
            <consortium name="Ensembl"/>
        </authorList>
    </citation>
    <scope>IDENTIFICATION</scope>
</reference>
<dbReference type="InterPro" id="IPR036320">
    <property type="entry name" value="Glycosyl_Trfase_fam3_N_dom_sf"/>
</dbReference>
<comment type="catalytic activity">
    <reaction evidence="11">
        <text>thymidine + phosphate = 2-deoxy-alpha-D-ribose 1-phosphate + thymine</text>
        <dbReference type="Rhea" id="RHEA:16037"/>
        <dbReference type="ChEBI" id="CHEBI:17748"/>
        <dbReference type="ChEBI" id="CHEBI:17821"/>
        <dbReference type="ChEBI" id="CHEBI:43474"/>
        <dbReference type="ChEBI" id="CHEBI:57259"/>
        <dbReference type="EC" id="2.4.2.4"/>
    </reaction>
</comment>
<comment type="subunit">
    <text evidence="2 11">Homodimer.</text>
</comment>
<dbReference type="GeneID" id="100552690"/>
<dbReference type="eggNOG" id="ENOG502QPRY">
    <property type="taxonomic scope" value="Eukaryota"/>
</dbReference>
<evidence type="ECO:0000256" key="7">
    <source>
        <dbReference type="ARBA" id="ARBA00056544"/>
    </source>
</evidence>
<protein>
    <recommendedName>
        <fullName evidence="9 11">Thymidine phosphorylase</fullName>
        <shortName evidence="11">TP</shortName>
        <ecNumber evidence="3 11">2.4.2.4</ecNumber>
    </recommendedName>
    <alternativeName>
        <fullName evidence="10 11">TdRPase</fullName>
    </alternativeName>
</protein>
<dbReference type="Gene3D" id="3.40.1030.10">
    <property type="entry name" value="Nucleoside phosphorylase/phosphoribosyltransferase catalytic domain"/>
    <property type="match status" value="1"/>
</dbReference>
<dbReference type="STRING" id="28377.ENSACAP00000010856"/>
<dbReference type="SUPFAM" id="SSF47648">
    <property type="entry name" value="Nucleoside phosphorylase/phosphoribosyltransferase N-terminal domain"/>
    <property type="match status" value="1"/>
</dbReference>
<dbReference type="PANTHER" id="PTHR10515:SF0">
    <property type="entry name" value="THYMIDINE PHOSPHORYLASE"/>
    <property type="match status" value="1"/>
</dbReference>
<feature type="domain" description="Pyrimidine nucleoside phosphorylase C-terminal" evidence="12">
    <location>
        <begin position="371"/>
        <end position="445"/>
    </location>
</feature>
<evidence type="ECO:0000256" key="3">
    <source>
        <dbReference type="ARBA" id="ARBA00011892"/>
    </source>
</evidence>
<dbReference type="Bgee" id="ENSACAG00000011062">
    <property type="expression patterns" value="Expressed in kidney and 1 other cell type or tissue"/>
</dbReference>
<evidence type="ECO:0000313" key="13">
    <source>
        <dbReference type="Ensembl" id="ENSACAP00000010856.3"/>
    </source>
</evidence>
<evidence type="ECO:0000256" key="10">
    <source>
        <dbReference type="ARBA" id="ARBA00078884"/>
    </source>
</evidence>
<dbReference type="InterPro" id="IPR017872">
    <property type="entry name" value="Pyrmidine_PPase_CS"/>
</dbReference>
<dbReference type="Ensembl" id="ENSACAT00000011082.4">
    <property type="protein sequence ID" value="ENSACAP00000010856.3"/>
    <property type="gene ID" value="ENSACAG00000011062.4"/>
</dbReference>
<dbReference type="EC" id="2.4.2.4" evidence="3 11"/>
<dbReference type="FunFam" id="3.40.1030.10:FF:000003">
    <property type="entry name" value="Pyrimidine-nucleoside phosphorylase"/>
    <property type="match status" value="1"/>
</dbReference>
<comment type="pathway">
    <text evidence="8 11">Pyrimidine metabolism; dTMP biosynthesis via salvage pathway; dTMP from thymine: step 1/2.</text>
</comment>
<evidence type="ECO:0000259" key="12">
    <source>
        <dbReference type="SMART" id="SM00941"/>
    </source>
</evidence>
<evidence type="ECO:0000256" key="11">
    <source>
        <dbReference type="PIRNR" id="PIRNR000478"/>
    </source>
</evidence>
<evidence type="ECO:0000313" key="14">
    <source>
        <dbReference type="Proteomes" id="UP000001646"/>
    </source>
</evidence>
<evidence type="ECO:0000256" key="5">
    <source>
        <dbReference type="ARBA" id="ARBA00022676"/>
    </source>
</evidence>
<keyword evidence="4" id="KW-0597">Phosphoprotein</keyword>
<dbReference type="NCBIfam" id="NF004490">
    <property type="entry name" value="PRK05820.1"/>
    <property type="match status" value="1"/>
</dbReference>
<organism evidence="13 14">
    <name type="scientific">Anolis carolinensis</name>
    <name type="common">Green anole</name>
    <name type="synonym">American chameleon</name>
    <dbReference type="NCBI Taxonomy" id="28377"/>
    <lineage>
        <taxon>Eukaryota</taxon>
        <taxon>Metazoa</taxon>
        <taxon>Chordata</taxon>
        <taxon>Craniata</taxon>
        <taxon>Vertebrata</taxon>
        <taxon>Euteleostomi</taxon>
        <taxon>Lepidosauria</taxon>
        <taxon>Squamata</taxon>
        <taxon>Bifurcata</taxon>
        <taxon>Unidentata</taxon>
        <taxon>Episquamata</taxon>
        <taxon>Toxicofera</taxon>
        <taxon>Iguania</taxon>
        <taxon>Dactyloidae</taxon>
        <taxon>Anolis</taxon>
    </lineage>
</organism>
<accession>H9GH56</accession>
<comment type="function">
    <text evidence="7 11">Catalyzes the reversible phosphorolysis of thymidine. The produced molecules are then utilized as carbon and energy sources or in the rescue of pyrimidine bases for nucleotide synthesis.</text>
</comment>